<dbReference type="InterPro" id="IPR025984">
    <property type="entry name" value="DCTPP"/>
</dbReference>
<dbReference type="CDD" id="cd11535">
    <property type="entry name" value="NTP-PPase_SsMazG"/>
    <property type="match status" value="1"/>
</dbReference>
<evidence type="ECO:0000313" key="1">
    <source>
        <dbReference type="EMBL" id="KJY54218.1"/>
    </source>
</evidence>
<name>A0A0F4L7H0_9LACO</name>
<dbReference type="OrthoDB" id="3694202at2"/>
<gene>
    <name evidence="1" type="ORF">JF76_17280</name>
</gene>
<comment type="caution">
    <text evidence="1">The sequence shown here is derived from an EMBL/GenBank/DDBJ whole genome shotgun (WGS) entry which is preliminary data.</text>
</comment>
<dbReference type="RefSeq" id="WP_045928692.1">
    <property type="nucleotide sequence ID" value="NZ_JBHSZS010000008.1"/>
</dbReference>
<evidence type="ECO:0000313" key="2">
    <source>
        <dbReference type="Proteomes" id="UP000033533"/>
    </source>
</evidence>
<dbReference type="EMBL" id="JXBY01000028">
    <property type="protein sequence ID" value="KJY54218.1"/>
    <property type="molecule type" value="Genomic_DNA"/>
</dbReference>
<proteinExistence type="predicted"/>
<dbReference type="PANTHER" id="PTHR42702">
    <property type="entry name" value="NUCLEOTIDE PYROPHOSPHOHYDROLASE"/>
    <property type="match status" value="1"/>
</dbReference>
<dbReference type="Proteomes" id="UP000033533">
    <property type="component" value="Unassembled WGS sequence"/>
</dbReference>
<dbReference type="Pfam" id="PF12643">
    <property type="entry name" value="MazG-like"/>
    <property type="match status" value="1"/>
</dbReference>
<dbReference type="PATRIC" id="fig|1218493.3.peg.1811"/>
<sequence length="103" mass="11845">MIIDTKKLQKAVMENKKKHGFNTTDIEFELLRLHGEANELFDAWRKNNKENINEELADVGIFLLGIAEMLGSDLGEDIVNKMKINEKRIYKNGVKLDPADKDK</sequence>
<dbReference type="STRING" id="1218493.JF76_17280"/>
<reference evidence="1 2" key="1">
    <citation type="submission" date="2014-12" db="EMBL/GenBank/DDBJ databases">
        <title>Comparative genomics of the lactic acid bacteria isolated from the honey bee gut.</title>
        <authorList>
            <person name="Ellegaard K.M."/>
            <person name="Tamarit D."/>
            <person name="Javelind E."/>
            <person name="Olofsson T."/>
            <person name="Andersson S.G."/>
            <person name="Vasquez A."/>
        </authorList>
    </citation>
    <scope>NUCLEOTIDE SEQUENCE [LARGE SCALE GENOMIC DNA]</scope>
    <source>
        <strain evidence="1 2">Biut2</strain>
    </source>
</reference>
<dbReference type="GO" id="GO:0047429">
    <property type="term" value="F:nucleoside triphosphate diphosphatase activity"/>
    <property type="evidence" value="ECO:0007669"/>
    <property type="project" value="InterPro"/>
</dbReference>
<dbReference type="Gene3D" id="1.10.287.1080">
    <property type="entry name" value="MazG-like"/>
    <property type="match status" value="1"/>
</dbReference>
<organism evidence="1 2">
    <name type="scientific">Lactobacillus kullabergensis</name>
    <dbReference type="NCBI Taxonomy" id="1218493"/>
    <lineage>
        <taxon>Bacteria</taxon>
        <taxon>Bacillati</taxon>
        <taxon>Bacillota</taxon>
        <taxon>Bacilli</taxon>
        <taxon>Lactobacillales</taxon>
        <taxon>Lactobacillaceae</taxon>
        <taxon>Lactobacillus</taxon>
    </lineage>
</organism>
<protein>
    <submittedName>
        <fullName evidence="1">Putative pyrophosphatase</fullName>
    </submittedName>
</protein>
<dbReference type="PANTHER" id="PTHR42702:SF1">
    <property type="entry name" value="REGULATORY PROTEIN FOR BETA-LACTAMASE"/>
    <property type="match status" value="1"/>
</dbReference>
<dbReference type="GO" id="GO:0009143">
    <property type="term" value="P:nucleoside triphosphate catabolic process"/>
    <property type="evidence" value="ECO:0007669"/>
    <property type="project" value="InterPro"/>
</dbReference>
<accession>A0A0F4L7H0</accession>
<dbReference type="HOGENOM" id="CLU_179240_0_0_9"/>
<dbReference type="SUPFAM" id="SSF101386">
    <property type="entry name" value="all-alpha NTP pyrophosphatases"/>
    <property type="match status" value="1"/>
</dbReference>
<dbReference type="AlphaFoldDB" id="A0A0F4L7H0"/>